<proteinExistence type="predicted"/>
<dbReference type="GO" id="GO:0004519">
    <property type="term" value="F:endonuclease activity"/>
    <property type="evidence" value="ECO:0007669"/>
    <property type="project" value="UniProtKB-KW"/>
</dbReference>
<dbReference type="EMBL" id="JBHRVA010000002">
    <property type="protein sequence ID" value="MFC3301643.1"/>
    <property type="molecule type" value="Genomic_DNA"/>
</dbReference>
<dbReference type="Proteomes" id="UP001595607">
    <property type="component" value="Unassembled WGS sequence"/>
</dbReference>
<reference evidence="3" key="1">
    <citation type="journal article" date="2019" name="Int. J. Syst. Evol. Microbiol.">
        <title>The Global Catalogue of Microorganisms (GCM) 10K type strain sequencing project: providing services to taxonomists for standard genome sequencing and annotation.</title>
        <authorList>
            <consortium name="The Broad Institute Genomics Platform"/>
            <consortium name="The Broad Institute Genome Sequencing Center for Infectious Disease"/>
            <person name="Wu L."/>
            <person name="Ma J."/>
        </authorList>
    </citation>
    <scope>NUCLEOTIDE SEQUENCE [LARGE SCALE GENOMIC DNA]</scope>
    <source>
        <strain evidence="3">KCTC 22245</strain>
    </source>
</reference>
<evidence type="ECO:0000313" key="2">
    <source>
        <dbReference type="EMBL" id="MFC3301643.1"/>
    </source>
</evidence>
<keyword evidence="2" id="KW-0378">Hydrolase</keyword>
<dbReference type="InterPro" id="IPR036691">
    <property type="entry name" value="Endo/exonu/phosph_ase_sf"/>
</dbReference>
<keyword evidence="2" id="KW-0540">Nuclease</keyword>
<dbReference type="Gene3D" id="3.60.10.10">
    <property type="entry name" value="Endonuclease/exonuclease/phosphatase"/>
    <property type="match status" value="1"/>
</dbReference>
<keyword evidence="2" id="KW-0255">Endonuclease</keyword>
<comment type="caution">
    <text evidence="2">The sequence shown here is derived from an EMBL/GenBank/DDBJ whole genome shotgun (WGS) entry which is preliminary data.</text>
</comment>
<protein>
    <submittedName>
        <fullName evidence="2">Endonuclease/exonuclease/phosphatase family protein</fullName>
    </submittedName>
</protein>
<organism evidence="2 3">
    <name type="scientific">Parvularcula lutaonensis</name>
    <dbReference type="NCBI Taxonomy" id="491923"/>
    <lineage>
        <taxon>Bacteria</taxon>
        <taxon>Pseudomonadati</taxon>
        <taxon>Pseudomonadota</taxon>
        <taxon>Alphaproteobacteria</taxon>
        <taxon>Parvularculales</taxon>
        <taxon>Parvularculaceae</taxon>
        <taxon>Parvularcula</taxon>
    </lineage>
</organism>
<keyword evidence="3" id="KW-1185">Reference proteome</keyword>
<accession>A0ABV7M9A0</accession>
<dbReference type="RefSeq" id="WP_378992349.1">
    <property type="nucleotide sequence ID" value="NZ_JBHRVA010000002.1"/>
</dbReference>
<dbReference type="SUPFAM" id="SSF56219">
    <property type="entry name" value="DNase I-like"/>
    <property type="match status" value="1"/>
</dbReference>
<gene>
    <name evidence="2" type="ORF">ACFONP_02705</name>
</gene>
<evidence type="ECO:0000259" key="1">
    <source>
        <dbReference type="Pfam" id="PF03372"/>
    </source>
</evidence>
<evidence type="ECO:0000313" key="3">
    <source>
        <dbReference type="Proteomes" id="UP001595607"/>
    </source>
</evidence>
<sequence>MFANILYRQVVLDRTAEWALAEGADVLVIAEMPRGPMPVMPPGWTPMPQRCLPSHIFVFVREGTVNCRAIGDSRRPGLLFDAPANLQVIGLHTTVPFKVNGLARRKRELAGVAHTAPEGPLLLIGDFNIVPWSDDFELMSSRGFTRLPIGAQSTWLSSSPALGLPIDHALVRGDLEASARPGPWMGSDHRPLFVQISLLD</sequence>
<name>A0ABV7M9A0_9PROT</name>
<dbReference type="InterPro" id="IPR005135">
    <property type="entry name" value="Endo/exonuclease/phosphatase"/>
</dbReference>
<feature type="domain" description="Endonuclease/exonuclease/phosphatase" evidence="1">
    <location>
        <begin position="5"/>
        <end position="189"/>
    </location>
</feature>
<dbReference type="Pfam" id="PF03372">
    <property type="entry name" value="Exo_endo_phos"/>
    <property type="match status" value="1"/>
</dbReference>